<comment type="similarity">
    <text evidence="1">Belongs to the trichodiene synthase family.</text>
</comment>
<dbReference type="Gene3D" id="1.10.600.10">
    <property type="entry name" value="Farnesyl Diphosphate Synthase"/>
    <property type="match status" value="1"/>
</dbReference>
<dbReference type="GO" id="GO:0016829">
    <property type="term" value="F:lyase activity"/>
    <property type="evidence" value="ECO:0007669"/>
    <property type="project" value="UniProtKB-KW"/>
</dbReference>
<dbReference type="InterPro" id="IPR024652">
    <property type="entry name" value="Trichodiene_synth"/>
</dbReference>
<name>A0ABD3H5V3_9MARC</name>
<sequence length="359" mass="40619">MASTEGSPVPEKVEVTKRPVELLGKELKAFLHRLKYDDVHVMKTASAKYESRDVHVEQAVNRIFDDEVTVGRISHEERALVGKMIPYACRCAKWFYFHFSSELKVVLGLFTTLVARIDDLCTEVPTTMIPEIQRSILNWGSGDNPHQIHAHLAHLQRVVQTEMPKYYGPVVSALIIVSTIEFLVGCTMESLVPKGFACPKRFPGYLRDKSGLGETYAYFMFPEQMFPEAKWLETYLSAIPDLALFINRMNDILTYYKESLDLDDENTYMKTMSRALGCSAMDVFRSSCEGQLALIPEITATLSWSEDLLQAWSSFRDGYIFWHLHEKRISRGGDVHGGDVYGGGVIGGDFLQDFIAVDS</sequence>
<dbReference type="Pfam" id="PF06330">
    <property type="entry name" value="TRI5"/>
    <property type="match status" value="1"/>
</dbReference>
<gene>
    <name evidence="3" type="ORF">R1sor_002776</name>
</gene>
<evidence type="ECO:0000313" key="3">
    <source>
        <dbReference type="EMBL" id="KAL3684754.1"/>
    </source>
</evidence>
<comment type="caution">
    <text evidence="3">The sequence shown here is derived from an EMBL/GenBank/DDBJ whole genome shotgun (WGS) entry which is preliminary data.</text>
</comment>
<keyword evidence="4" id="KW-1185">Reference proteome</keyword>
<dbReference type="Proteomes" id="UP001633002">
    <property type="component" value="Unassembled WGS sequence"/>
</dbReference>
<accession>A0ABD3H5V3</accession>
<dbReference type="AlphaFoldDB" id="A0ABD3H5V3"/>
<evidence type="ECO:0008006" key="5">
    <source>
        <dbReference type="Google" id="ProtNLM"/>
    </source>
</evidence>
<evidence type="ECO:0000256" key="1">
    <source>
        <dbReference type="ARBA" id="ARBA00007946"/>
    </source>
</evidence>
<keyword evidence="2" id="KW-0456">Lyase</keyword>
<dbReference type="EMBL" id="JBJQOH010000006">
    <property type="protein sequence ID" value="KAL3684754.1"/>
    <property type="molecule type" value="Genomic_DNA"/>
</dbReference>
<evidence type="ECO:0000313" key="4">
    <source>
        <dbReference type="Proteomes" id="UP001633002"/>
    </source>
</evidence>
<proteinExistence type="inferred from homology"/>
<dbReference type="InterPro" id="IPR008949">
    <property type="entry name" value="Isoprenoid_synthase_dom_sf"/>
</dbReference>
<organism evidence="3 4">
    <name type="scientific">Riccia sorocarpa</name>
    <dbReference type="NCBI Taxonomy" id="122646"/>
    <lineage>
        <taxon>Eukaryota</taxon>
        <taxon>Viridiplantae</taxon>
        <taxon>Streptophyta</taxon>
        <taxon>Embryophyta</taxon>
        <taxon>Marchantiophyta</taxon>
        <taxon>Marchantiopsida</taxon>
        <taxon>Marchantiidae</taxon>
        <taxon>Marchantiales</taxon>
        <taxon>Ricciaceae</taxon>
        <taxon>Riccia</taxon>
    </lineage>
</organism>
<dbReference type="SUPFAM" id="SSF48576">
    <property type="entry name" value="Terpenoid synthases"/>
    <property type="match status" value="1"/>
</dbReference>
<evidence type="ECO:0000256" key="2">
    <source>
        <dbReference type="ARBA" id="ARBA00023239"/>
    </source>
</evidence>
<protein>
    <recommendedName>
        <fullName evidence="5">Trichodiene synthase</fullName>
    </recommendedName>
</protein>
<reference evidence="3 4" key="1">
    <citation type="submission" date="2024-09" db="EMBL/GenBank/DDBJ databases">
        <title>Chromosome-scale assembly of Riccia sorocarpa.</title>
        <authorList>
            <person name="Paukszto L."/>
        </authorList>
    </citation>
    <scope>NUCLEOTIDE SEQUENCE [LARGE SCALE GENOMIC DNA]</scope>
    <source>
        <strain evidence="3">LP-2024</strain>
        <tissue evidence="3">Aerial parts of the thallus</tissue>
    </source>
</reference>